<dbReference type="AlphaFoldDB" id="A0A7X1FU61"/>
<evidence type="ECO:0000313" key="3">
    <source>
        <dbReference type="Proteomes" id="UP000566813"/>
    </source>
</evidence>
<feature type="transmembrane region" description="Helical" evidence="1">
    <location>
        <begin position="79"/>
        <end position="102"/>
    </location>
</feature>
<dbReference type="Pfam" id="PF06961">
    <property type="entry name" value="DUF1294"/>
    <property type="match status" value="1"/>
</dbReference>
<keyword evidence="1" id="KW-1133">Transmembrane helix</keyword>
<reference evidence="2 3" key="1">
    <citation type="submission" date="2020-08" db="EMBL/GenBank/DDBJ databases">
        <title>The genome sequence of type strain Novosphingobium flavum NBRC 111647.</title>
        <authorList>
            <person name="Liu Y."/>
        </authorList>
    </citation>
    <scope>NUCLEOTIDE SEQUENCE [LARGE SCALE GENOMIC DNA]</scope>
    <source>
        <strain evidence="2 3">NBRC 111647</strain>
    </source>
</reference>
<evidence type="ECO:0000313" key="2">
    <source>
        <dbReference type="EMBL" id="MBC2667055.1"/>
    </source>
</evidence>
<keyword evidence="1" id="KW-0472">Membrane</keyword>
<dbReference type="Proteomes" id="UP000566813">
    <property type="component" value="Unassembled WGS sequence"/>
</dbReference>
<keyword evidence="3" id="KW-1185">Reference proteome</keyword>
<protein>
    <submittedName>
        <fullName evidence="2">DUF1294 domain-containing protein</fullName>
    </submittedName>
</protein>
<gene>
    <name evidence="2" type="ORF">H7F51_16170</name>
</gene>
<keyword evidence="1" id="KW-0812">Transmembrane</keyword>
<name>A0A7X1FU61_9SPHN</name>
<proteinExistence type="predicted"/>
<dbReference type="EMBL" id="JACLAW010000014">
    <property type="protein sequence ID" value="MBC2667055.1"/>
    <property type="molecule type" value="Genomic_DNA"/>
</dbReference>
<organism evidence="2 3">
    <name type="scientific">Novosphingobium flavum</name>
    <dbReference type="NCBI Taxonomy" id="1778672"/>
    <lineage>
        <taxon>Bacteria</taxon>
        <taxon>Pseudomonadati</taxon>
        <taxon>Pseudomonadota</taxon>
        <taxon>Alphaproteobacteria</taxon>
        <taxon>Sphingomonadales</taxon>
        <taxon>Sphingomonadaceae</taxon>
        <taxon>Novosphingobium</taxon>
    </lineage>
</organism>
<evidence type="ECO:0000256" key="1">
    <source>
        <dbReference type="SAM" id="Phobius"/>
    </source>
</evidence>
<accession>A0A7X1FU61</accession>
<comment type="caution">
    <text evidence="2">The sequence shown here is derived from an EMBL/GenBank/DDBJ whole genome shotgun (WGS) entry which is preliminary data.</text>
</comment>
<dbReference type="InterPro" id="IPR010718">
    <property type="entry name" value="DUF1294"/>
</dbReference>
<dbReference type="RefSeq" id="WP_185665353.1">
    <property type="nucleotide sequence ID" value="NZ_JACLAW010000014.1"/>
</dbReference>
<sequence>MLRELAPDLAANLAANLATALIVLNFVSFAAFGIDKALAERGRRRISEARLLQLAFFGGTPGAYAGRALFRHKTRKQPFCARLHTVAALQVLALAAAGAWWLSR</sequence>
<feature type="transmembrane region" description="Helical" evidence="1">
    <location>
        <begin position="13"/>
        <end position="34"/>
    </location>
</feature>